<dbReference type="OrthoDB" id="142704at2"/>
<dbReference type="InParanoid" id="E8N5I3"/>
<feature type="transmembrane region" description="Helical" evidence="5">
    <location>
        <begin position="386"/>
        <end position="406"/>
    </location>
</feature>
<dbReference type="InterPro" id="IPR020846">
    <property type="entry name" value="MFS_dom"/>
</dbReference>
<gene>
    <name evidence="7" type="ordered locus">ANT_16710</name>
</gene>
<name>E8N5I3_ANATU</name>
<keyword evidence="2 5" id="KW-0812">Transmembrane</keyword>
<evidence type="ECO:0000313" key="7">
    <source>
        <dbReference type="EMBL" id="BAJ63697.1"/>
    </source>
</evidence>
<keyword evidence="4 5" id="KW-0472">Membrane</keyword>
<evidence type="ECO:0000256" key="4">
    <source>
        <dbReference type="ARBA" id="ARBA00023136"/>
    </source>
</evidence>
<feature type="transmembrane region" description="Helical" evidence="5">
    <location>
        <begin position="46"/>
        <end position="69"/>
    </location>
</feature>
<dbReference type="RefSeq" id="WP_013560076.1">
    <property type="nucleotide sequence ID" value="NC_014960.1"/>
</dbReference>
<dbReference type="eggNOG" id="COG2814">
    <property type="taxonomic scope" value="Bacteria"/>
</dbReference>
<dbReference type="GO" id="GO:0005886">
    <property type="term" value="C:plasma membrane"/>
    <property type="evidence" value="ECO:0007669"/>
    <property type="project" value="UniProtKB-SubCell"/>
</dbReference>
<reference evidence="7 8" key="1">
    <citation type="submission" date="2010-12" db="EMBL/GenBank/DDBJ databases">
        <title>Whole genome sequence of Anaerolinea thermophila UNI-1.</title>
        <authorList>
            <person name="Narita-Yamada S."/>
            <person name="Kishi E."/>
            <person name="Watanabe Y."/>
            <person name="Takasaki K."/>
            <person name="Ankai A."/>
            <person name="Oguchi A."/>
            <person name="Fukui S."/>
            <person name="Takahashi M."/>
            <person name="Yashiro I."/>
            <person name="Hosoyama A."/>
            <person name="Sekiguchi Y."/>
            <person name="Hanada S."/>
            <person name="Fujita N."/>
        </authorList>
    </citation>
    <scope>NUCLEOTIDE SEQUENCE [LARGE SCALE GENOMIC DNA]</scope>
    <source>
        <strain evidence="8">DSM 14523 / JCM 11388 / NBRC 100420 / UNI-1</strain>
    </source>
</reference>
<evidence type="ECO:0000256" key="3">
    <source>
        <dbReference type="ARBA" id="ARBA00022989"/>
    </source>
</evidence>
<dbReference type="GO" id="GO:0022857">
    <property type="term" value="F:transmembrane transporter activity"/>
    <property type="evidence" value="ECO:0007669"/>
    <property type="project" value="InterPro"/>
</dbReference>
<accession>E8N5I3</accession>
<dbReference type="STRING" id="926569.ANT_16710"/>
<feature type="transmembrane region" description="Helical" evidence="5">
    <location>
        <begin position="109"/>
        <end position="133"/>
    </location>
</feature>
<dbReference type="InterPro" id="IPR011701">
    <property type="entry name" value="MFS"/>
</dbReference>
<feature type="transmembrane region" description="Helical" evidence="5">
    <location>
        <begin position="301"/>
        <end position="321"/>
    </location>
</feature>
<organism evidence="7 8">
    <name type="scientific">Anaerolinea thermophila (strain DSM 14523 / JCM 11388 / NBRC 100420 / UNI-1)</name>
    <dbReference type="NCBI Taxonomy" id="926569"/>
    <lineage>
        <taxon>Bacteria</taxon>
        <taxon>Bacillati</taxon>
        <taxon>Chloroflexota</taxon>
        <taxon>Anaerolineae</taxon>
        <taxon>Anaerolineales</taxon>
        <taxon>Anaerolineaceae</taxon>
        <taxon>Anaerolinea</taxon>
    </lineage>
</organism>
<feature type="transmembrane region" description="Helical" evidence="5">
    <location>
        <begin position="327"/>
        <end position="348"/>
    </location>
</feature>
<dbReference type="HOGENOM" id="CLU_048252_1_0_0"/>
<protein>
    <submittedName>
        <fullName evidence="7">Major facilitator superfamily transporter</fullName>
    </submittedName>
</protein>
<evidence type="ECO:0000256" key="1">
    <source>
        <dbReference type="ARBA" id="ARBA00004651"/>
    </source>
</evidence>
<comment type="subcellular location">
    <subcellularLocation>
        <location evidence="1">Cell membrane</location>
        <topology evidence="1">Multi-pass membrane protein</topology>
    </subcellularLocation>
</comment>
<dbReference type="SUPFAM" id="SSF103473">
    <property type="entry name" value="MFS general substrate transporter"/>
    <property type="match status" value="1"/>
</dbReference>
<dbReference type="InterPro" id="IPR036259">
    <property type="entry name" value="MFS_trans_sf"/>
</dbReference>
<dbReference type="EMBL" id="AP012029">
    <property type="protein sequence ID" value="BAJ63697.1"/>
    <property type="molecule type" value="Genomic_DNA"/>
</dbReference>
<evidence type="ECO:0000259" key="6">
    <source>
        <dbReference type="PROSITE" id="PS50850"/>
    </source>
</evidence>
<proteinExistence type="predicted"/>
<feature type="transmembrane region" description="Helical" evidence="5">
    <location>
        <begin position="21"/>
        <end position="40"/>
    </location>
</feature>
<feature type="transmembrane region" description="Helical" evidence="5">
    <location>
        <begin position="355"/>
        <end position="374"/>
    </location>
</feature>
<dbReference type="PROSITE" id="PS50850">
    <property type="entry name" value="MFS"/>
    <property type="match status" value="1"/>
</dbReference>
<dbReference type="PANTHER" id="PTHR23526">
    <property type="entry name" value="INTEGRAL MEMBRANE TRANSPORT PROTEIN-RELATED"/>
    <property type="match status" value="1"/>
</dbReference>
<feature type="domain" description="Major facilitator superfamily (MFS) profile" evidence="6">
    <location>
        <begin position="224"/>
        <end position="417"/>
    </location>
</feature>
<feature type="transmembrane region" description="Helical" evidence="5">
    <location>
        <begin position="145"/>
        <end position="171"/>
    </location>
</feature>
<dbReference type="Proteomes" id="UP000008922">
    <property type="component" value="Chromosome"/>
</dbReference>
<keyword evidence="8" id="KW-1185">Reference proteome</keyword>
<feature type="transmembrane region" description="Helical" evidence="5">
    <location>
        <begin position="268"/>
        <end position="289"/>
    </location>
</feature>
<dbReference type="Pfam" id="PF07690">
    <property type="entry name" value="MFS_1"/>
    <property type="match status" value="1"/>
</dbReference>
<dbReference type="Gene3D" id="1.20.1250.20">
    <property type="entry name" value="MFS general substrate transporter like domains"/>
    <property type="match status" value="2"/>
</dbReference>
<dbReference type="AlphaFoldDB" id="E8N5I3"/>
<feature type="transmembrane region" description="Helical" evidence="5">
    <location>
        <begin position="177"/>
        <end position="199"/>
    </location>
</feature>
<dbReference type="PANTHER" id="PTHR23526:SF1">
    <property type="entry name" value="MAJOR FACILITATOR SUPERFAMILY MFS_1"/>
    <property type="match status" value="1"/>
</dbReference>
<dbReference type="InterPro" id="IPR052528">
    <property type="entry name" value="Sugar_transport-like"/>
</dbReference>
<feature type="transmembrane region" description="Helical" evidence="5">
    <location>
        <begin position="237"/>
        <end position="256"/>
    </location>
</feature>
<keyword evidence="3 5" id="KW-1133">Transmembrane helix</keyword>
<evidence type="ECO:0000256" key="2">
    <source>
        <dbReference type="ARBA" id="ARBA00022692"/>
    </source>
</evidence>
<dbReference type="KEGG" id="atm:ANT_16710"/>
<evidence type="ECO:0000313" key="8">
    <source>
        <dbReference type="Proteomes" id="UP000008922"/>
    </source>
</evidence>
<evidence type="ECO:0000256" key="5">
    <source>
        <dbReference type="SAM" id="Phobius"/>
    </source>
</evidence>
<sequence>MQTEKAKHHRFNFVVNILDGAMFGMALGFASFSTVIPLFISTLSDSAIFIGMVSAVHVLGWQLPQLFIAPWLANKERMKPLVMIFTLQERLPFLGLAVVAFLLPSIGDTWGIVLAFVMLTWQAIGGGLTANPWQLMIHKIIFPEVLTTFFGIQAAALNLFAAVGAVFSGLILDRIPYPHNFALTFLIAGFWLAVSYAFINATKEPKGEANGAEAQFSSLWNAIITITRTDTNFNAVLGVRILGTIGMMGTAFYSVYAVNQLGASKTEAGILTSVLMISSVLTNLLLGWLADHWGHKKVLEIGGVAMFLSALLAALAPSFAWFYPVMFFTGISNTAMWTIMMAFVLTFGEEHQKPLYVGMANTLITPFTFAAPIFGGWLANLFGYPVVFWVSAIVSILCLGVLHFFVRERRSHRTEQV</sequence>